<evidence type="ECO:0000313" key="2">
    <source>
        <dbReference type="EMBL" id="MDC4238588.1"/>
    </source>
</evidence>
<gene>
    <name evidence="2" type="ORF">NE398_00170</name>
</gene>
<name>A0A9X3XGJ7_9CLOT</name>
<dbReference type="AlphaFoldDB" id="A0A9X3XGJ7"/>
<evidence type="ECO:0000256" key="1">
    <source>
        <dbReference type="SAM" id="Phobius"/>
    </source>
</evidence>
<comment type="caution">
    <text evidence="2">The sequence shown here is derived from an EMBL/GenBank/DDBJ whole genome shotgun (WGS) entry which is preliminary data.</text>
</comment>
<keyword evidence="1" id="KW-1133">Transmembrane helix</keyword>
<protein>
    <submittedName>
        <fullName evidence="2">Uncharacterized protein</fullName>
    </submittedName>
</protein>
<evidence type="ECO:0000313" key="3">
    <source>
        <dbReference type="Proteomes" id="UP001141183"/>
    </source>
</evidence>
<dbReference type="Proteomes" id="UP001141183">
    <property type="component" value="Unassembled WGS sequence"/>
</dbReference>
<feature type="transmembrane region" description="Helical" evidence="1">
    <location>
        <begin position="171"/>
        <end position="192"/>
    </location>
</feature>
<proteinExistence type="predicted"/>
<keyword evidence="1" id="KW-0472">Membrane</keyword>
<feature type="transmembrane region" description="Helical" evidence="1">
    <location>
        <begin position="274"/>
        <end position="295"/>
    </location>
</feature>
<dbReference type="RefSeq" id="WP_272469940.1">
    <property type="nucleotide sequence ID" value="NZ_JAMRYU010000001.1"/>
</dbReference>
<dbReference type="EMBL" id="JAMRYU010000001">
    <property type="protein sequence ID" value="MDC4238588.1"/>
    <property type="molecule type" value="Genomic_DNA"/>
</dbReference>
<feature type="transmembrane region" description="Helical" evidence="1">
    <location>
        <begin position="307"/>
        <end position="328"/>
    </location>
</feature>
<accession>A0A9X3XGJ7</accession>
<feature type="transmembrane region" description="Helical" evidence="1">
    <location>
        <begin position="17"/>
        <end position="36"/>
    </location>
</feature>
<feature type="transmembrane region" description="Helical" evidence="1">
    <location>
        <begin position="230"/>
        <end position="253"/>
    </location>
</feature>
<keyword evidence="1" id="KW-0812">Transmembrane</keyword>
<feature type="transmembrane region" description="Helical" evidence="1">
    <location>
        <begin position="102"/>
        <end position="122"/>
    </location>
</feature>
<keyword evidence="3" id="KW-1185">Reference proteome</keyword>
<organism evidence="2 3">
    <name type="scientific">Clostridium tertium</name>
    <dbReference type="NCBI Taxonomy" id="1559"/>
    <lineage>
        <taxon>Bacteria</taxon>
        <taxon>Bacillati</taxon>
        <taxon>Bacillota</taxon>
        <taxon>Clostridia</taxon>
        <taxon>Eubacteriales</taxon>
        <taxon>Clostridiaceae</taxon>
        <taxon>Clostridium</taxon>
    </lineage>
</organism>
<feature type="transmembrane region" description="Helical" evidence="1">
    <location>
        <begin position="142"/>
        <end position="164"/>
    </location>
</feature>
<feature type="transmembrane region" description="Helical" evidence="1">
    <location>
        <begin position="56"/>
        <end position="81"/>
    </location>
</feature>
<reference evidence="2" key="1">
    <citation type="submission" date="2022-05" db="EMBL/GenBank/DDBJ databases">
        <title>Draft genome sequence of Clostridium tertium strain CP3 isolated from Peru.</title>
        <authorList>
            <person name="Hurtado R."/>
            <person name="Lima L."/>
            <person name="Sousa T."/>
            <person name="Jaiswal A.K."/>
            <person name="Tiwari S."/>
            <person name="Maturrano L."/>
            <person name="Brenig B."/>
            <person name="Azevedo V."/>
        </authorList>
    </citation>
    <scope>NUCLEOTIDE SEQUENCE</scope>
    <source>
        <strain evidence="2">CP3</strain>
    </source>
</reference>
<sequence length="341" mass="39673">MKKYLNRSLFYQGDAKIILPLAIAYIGVILFSKISLSNYFDWQIKQRLYGYYQDSFVLSFDSIVILLLYLIIVYIISVGIFKRKKWSTLLAGPFSRMDIRTREFIIVVMSAIFYLLCYLVIVGQETVQNIEIISYIGNFKEIVIIDVIRIISISTITIGGLALLDSIFSNMYYLFGSLIFIIIYMISLLINFEVSRYIYLYNGDRGLRYLYNGIMEYLGGYSIGNEISNLQIACISVFFIITGIVLIVIAKKLTNKMLVEYMNEGIIFEFPRRIAKFMLITFPGIILAPILSSLIDEFYFNYTLSDSYLIFIRLVIVIIITFFSNLALKKFQNLKKDKYYF</sequence>